<dbReference type="InterPro" id="IPR013785">
    <property type="entry name" value="Aldolase_TIM"/>
</dbReference>
<comment type="catalytic activity">
    <reaction evidence="9">
        <text>5,6-dihydrouridine(17) in tRNA + NAD(+) = uridine(17) in tRNA + NADH + H(+)</text>
        <dbReference type="Rhea" id="RHEA:53372"/>
        <dbReference type="Rhea" id="RHEA-COMP:13541"/>
        <dbReference type="Rhea" id="RHEA-COMP:13542"/>
        <dbReference type="ChEBI" id="CHEBI:15378"/>
        <dbReference type="ChEBI" id="CHEBI:57540"/>
        <dbReference type="ChEBI" id="CHEBI:57945"/>
        <dbReference type="ChEBI" id="CHEBI:65315"/>
        <dbReference type="ChEBI" id="CHEBI:74443"/>
        <dbReference type="EC" id="1.3.1.88"/>
    </reaction>
    <physiologicalReaction direction="right-to-left" evidence="9">
        <dbReference type="Rhea" id="RHEA:53374"/>
    </physiologicalReaction>
</comment>
<dbReference type="Pfam" id="PF01207">
    <property type="entry name" value="Dus"/>
    <property type="match status" value="1"/>
</dbReference>
<dbReference type="InterPro" id="IPR018517">
    <property type="entry name" value="tRNA_hU_synthase_CS"/>
</dbReference>
<dbReference type="GO" id="GO:0017150">
    <property type="term" value="F:tRNA dihydrouridine synthase activity"/>
    <property type="evidence" value="ECO:0007669"/>
    <property type="project" value="InterPro"/>
</dbReference>
<dbReference type="Gene3D" id="3.20.20.70">
    <property type="entry name" value="Aldolase class I"/>
    <property type="match status" value="1"/>
</dbReference>
<evidence type="ECO:0000256" key="10">
    <source>
        <dbReference type="ARBA" id="ARBA00047652"/>
    </source>
</evidence>
<evidence type="ECO:0000256" key="13">
    <source>
        <dbReference type="PIRNR" id="PIRNR006621"/>
    </source>
</evidence>
<evidence type="ECO:0000256" key="12">
    <source>
        <dbReference type="ARBA" id="ARBA00049467"/>
    </source>
</evidence>
<comment type="similarity">
    <text evidence="8">Belongs to the Dus family. Dus1 subfamily.</text>
</comment>
<dbReference type="SUPFAM" id="SSF51395">
    <property type="entry name" value="FMN-linked oxidoreductases"/>
    <property type="match status" value="1"/>
</dbReference>
<evidence type="ECO:0000259" key="16">
    <source>
        <dbReference type="Pfam" id="PF01207"/>
    </source>
</evidence>
<gene>
    <name evidence="17" type="ORF">BaOVIS_010880</name>
</gene>
<reference evidence="17" key="1">
    <citation type="submission" date="2019-12" db="EMBL/GenBank/DDBJ databases">
        <title>Genome sequence of Babesia ovis.</title>
        <authorList>
            <person name="Yamagishi J."/>
            <person name="Sevinc F."/>
            <person name="Xuan X."/>
        </authorList>
    </citation>
    <scope>NUCLEOTIDE SEQUENCE</scope>
    <source>
        <strain evidence="17">Selcuk</strain>
    </source>
</reference>
<keyword evidence="2 13" id="KW-0285">Flavoprotein</keyword>
<keyword evidence="4 13" id="KW-0819">tRNA processing</keyword>
<accession>A0A9W5WUB2</accession>
<comment type="similarity">
    <text evidence="13">Belongs to the dus family.</text>
</comment>
<feature type="active site" description="Proton donor" evidence="14">
    <location>
        <position position="103"/>
    </location>
</feature>
<evidence type="ECO:0000256" key="7">
    <source>
        <dbReference type="ARBA" id="ARBA00023027"/>
    </source>
</evidence>
<dbReference type="OrthoDB" id="272303at2759"/>
<evidence type="ECO:0000313" key="17">
    <source>
        <dbReference type="EMBL" id="GFE53684.1"/>
    </source>
</evidence>
<evidence type="ECO:0000256" key="5">
    <source>
        <dbReference type="ARBA" id="ARBA00022857"/>
    </source>
</evidence>
<dbReference type="PANTHER" id="PTHR11082">
    <property type="entry name" value="TRNA-DIHYDROURIDINE SYNTHASE"/>
    <property type="match status" value="1"/>
</dbReference>
<dbReference type="CDD" id="cd02801">
    <property type="entry name" value="DUS_like_FMN"/>
    <property type="match status" value="1"/>
</dbReference>
<sequence>MVNSDDFWSSIGKPKYVAAPMVNQSELPFRILCRRYNAQLTFTPMLHGRIFAENAKYRAANFQTAEEDSPLIAQLCGDNAAVLAQAAAHLKGKVAAVDLNLGCPQGIAKDGHYGSFLLDEPDLVTGIVSRITHEVDIPVTCKVRKVDKDSLQSTLNFCYSLEQSGCRAITIHGRHRTERGTNIREADWDAIKIVKSRLRIPVIANGGIETFEDIGKCLEYTGADAVMSSEALLEKPYLFSGRTYNHLDIMQEYLDLVRLYPNQSPCCIRTHSFRILYQYCKHHHEIRDKLALAMTVDDLEEALRSLRAMEDASKDYTHINGSWYRRHRNSSNDHANATSNVNYDAHVFEGFAGLFGG</sequence>
<dbReference type="Proteomes" id="UP001057455">
    <property type="component" value="Unassembled WGS sequence"/>
</dbReference>
<evidence type="ECO:0000256" key="6">
    <source>
        <dbReference type="ARBA" id="ARBA00023002"/>
    </source>
</evidence>
<dbReference type="InterPro" id="IPR035587">
    <property type="entry name" value="DUS-like_FMN-bd"/>
</dbReference>
<feature type="binding site" evidence="15">
    <location>
        <position position="142"/>
    </location>
    <ligand>
        <name>FMN</name>
        <dbReference type="ChEBI" id="CHEBI:58210"/>
    </ligand>
</feature>
<dbReference type="InterPro" id="IPR001269">
    <property type="entry name" value="DUS_fam"/>
</dbReference>
<comment type="cofactor">
    <cofactor evidence="1 13 15">
        <name>FMN</name>
        <dbReference type="ChEBI" id="CHEBI:58210"/>
    </cofactor>
</comment>
<organism evidence="17 18">
    <name type="scientific">Babesia ovis</name>
    <dbReference type="NCBI Taxonomy" id="5869"/>
    <lineage>
        <taxon>Eukaryota</taxon>
        <taxon>Sar</taxon>
        <taxon>Alveolata</taxon>
        <taxon>Apicomplexa</taxon>
        <taxon>Aconoidasida</taxon>
        <taxon>Piroplasmida</taxon>
        <taxon>Babesiidae</taxon>
        <taxon>Babesia</taxon>
    </lineage>
</organism>
<keyword evidence="7" id="KW-0520">NAD</keyword>
<dbReference type="PANTHER" id="PTHR11082:SF5">
    <property type="entry name" value="TRNA-DIHYDROURIDINE(16_17) SYNTHASE [NAD(P)(+)]-LIKE"/>
    <property type="match status" value="1"/>
</dbReference>
<feature type="binding site" evidence="15">
    <location>
        <position position="74"/>
    </location>
    <ligand>
        <name>FMN</name>
        <dbReference type="ChEBI" id="CHEBI:58210"/>
    </ligand>
</feature>
<evidence type="ECO:0000256" key="1">
    <source>
        <dbReference type="ARBA" id="ARBA00001917"/>
    </source>
</evidence>
<comment type="caution">
    <text evidence="17">The sequence shown here is derived from an EMBL/GenBank/DDBJ whole genome shotgun (WGS) entry which is preliminary data.</text>
</comment>
<evidence type="ECO:0000256" key="15">
    <source>
        <dbReference type="PIRSR" id="PIRSR006621-2"/>
    </source>
</evidence>
<dbReference type="EMBL" id="BLIY01000007">
    <property type="protein sequence ID" value="GFE53684.1"/>
    <property type="molecule type" value="Genomic_DNA"/>
</dbReference>
<comment type="catalytic activity">
    <reaction evidence="12">
        <text>5,6-dihydrouridine(17) in tRNA + NADP(+) = uridine(17) in tRNA + NADPH + H(+)</text>
        <dbReference type="Rhea" id="RHEA:53368"/>
        <dbReference type="Rhea" id="RHEA-COMP:13541"/>
        <dbReference type="Rhea" id="RHEA-COMP:13542"/>
        <dbReference type="ChEBI" id="CHEBI:15378"/>
        <dbReference type="ChEBI" id="CHEBI:57783"/>
        <dbReference type="ChEBI" id="CHEBI:58349"/>
        <dbReference type="ChEBI" id="CHEBI:65315"/>
        <dbReference type="ChEBI" id="CHEBI:74443"/>
        <dbReference type="EC" id="1.3.1.88"/>
    </reaction>
    <physiologicalReaction direction="right-to-left" evidence="12">
        <dbReference type="Rhea" id="RHEA:53370"/>
    </physiologicalReaction>
</comment>
<feature type="domain" description="DUS-like FMN-binding" evidence="16">
    <location>
        <begin position="18"/>
        <end position="291"/>
    </location>
</feature>
<keyword evidence="6 13" id="KW-0560">Oxidoreductase</keyword>
<dbReference type="GO" id="GO:0050660">
    <property type="term" value="F:flavin adenine dinucleotide binding"/>
    <property type="evidence" value="ECO:0007669"/>
    <property type="project" value="InterPro"/>
</dbReference>
<proteinExistence type="inferred from homology"/>
<keyword evidence="15" id="KW-0547">Nucleotide-binding</keyword>
<evidence type="ECO:0000256" key="9">
    <source>
        <dbReference type="ARBA" id="ARBA00047287"/>
    </source>
</evidence>
<keyword evidence="18" id="KW-1185">Reference proteome</keyword>
<dbReference type="PIRSF" id="PIRSF006621">
    <property type="entry name" value="Dus"/>
    <property type="match status" value="1"/>
</dbReference>
<evidence type="ECO:0000256" key="4">
    <source>
        <dbReference type="ARBA" id="ARBA00022694"/>
    </source>
</evidence>
<dbReference type="EC" id="1.3.1.-" evidence="13"/>
<dbReference type="PROSITE" id="PS01136">
    <property type="entry name" value="UPF0034"/>
    <property type="match status" value="1"/>
</dbReference>
<keyword evidence="5" id="KW-0521">NADP</keyword>
<evidence type="ECO:0000256" key="3">
    <source>
        <dbReference type="ARBA" id="ARBA00022643"/>
    </source>
</evidence>
<keyword evidence="3 13" id="KW-0288">FMN</keyword>
<name>A0A9W5WUB2_BABOV</name>
<feature type="binding site" evidence="15">
    <location>
        <begin position="20"/>
        <end position="22"/>
    </location>
    <ligand>
        <name>FMN</name>
        <dbReference type="ChEBI" id="CHEBI:58210"/>
    </ligand>
</feature>
<comment type="catalytic activity">
    <reaction evidence="11">
        <text>5,6-dihydrouridine(16) in tRNA + NAD(+) = uridine(16) in tRNA + NADH + H(+)</text>
        <dbReference type="Rhea" id="RHEA:53380"/>
        <dbReference type="Rhea" id="RHEA-COMP:13543"/>
        <dbReference type="Rhea" id="RHEA-COMP:13544"/>
        <dbReference type="ChEBI" id="CHEBI:15378"/>
        <dbReference type="ChEBI" id="CHEBI:57540"/>
        <dbReference type="ChEBI" id="CHEBI:57945"/>
        <dbReference type="ChEBI" id="CHEBI:65315"/>
        <dbReference type="ChEBI" id="CHEBI:74443"/>
        <dbReference type="EC" id="1.3.1.88"/>
    </reaction>
    <physiologicalReaction direction="right-to-left" evidence="11">
        <dbReference type="Rhea" id="RHEA:53382"/>
    </physiologicalReaction>
</comment>
<evidence type="ECO:0000256" key="14">
    <source>
        <dbReference type="PIRSR" id="PIRSR006621-1"/>
    </source>
</evidence>
<dbReference type="AlphaFoldDB" id="A0A9W5WUB2"/>
<comment type="catalytic activity">
    <reaction evidence="10">
        <text>5,6-dihydrouridine(16) in tRNA + NADP(+) = uridine(16) in tRNA + NADPH + H(+)</text>
        <dbReference type="Rhea" id="RHEA:53376"/>
        <dbReference type="Rhea" id="RHEA-COMP:13543"/>
        <dbReference type="Rhea" id="RHEA-COMP:13544"/>
        <dbReference type="ChEBI" id="CHEBI:15378"/>
        <dbReference type="ChEBI" id="CHEBI:57783"/>
        <dbReference type="ChEBI" id="CHEBI:58349"/>
        <dbReference type="ChEBI" id="CHEBI:65315"/>
        <dbReference type="ChEBI" id="CHEBI:74443"/>
        <dbReference type="EC" id="1.3.1.88"/>
    </reaction>
    <physiologicalReaction direction="right-to-left" evidence="10">
        <dbReference type="Rhea" id="RHEA:53378"/>
    </physiologicalReaction>
</comment>
<feature type="binding site" evidence="15">
    <location>
        <position position="172"/>
    </location>
    <ligand>
        <name>FMN</name>
        <dbReference type="ChEBI" id="CHEBI:58210"/>
    </ligand>
</feature>
<evidence type="ECO:0000256" key="8">
    <source>
        <dbReference type="ARBA" id="ARBA00038313"/>
    </source>
</evidence>
<evidence type="ECO:0000256" key="11">
    <source>
        <dbReference type="ARBA" id="ARBA00048934"/>
    </source>
</evidence>
<evidence type="ECO:0000256" key="2">
    <source>
        <dbReference type="ARBA" id="ARBA00022630"/>
    </source>
</evidence>
<comment type="function">
    <text evidence="13">Catalyzes the synthesis of dihydrouridine, a modified base found in the D-loop of most tRNAs.</text>
</comment>
<feature type="binding site" evidence="15">
    <location>
        <begin position="205"/>
        <end position="207"/>
    </location>
    <ligand>
        <name>FMN</name>
        <dbReference type="ChEBI" id="CHEBI:58210"/>
    </ligand>
</feature>
<protein>
    <recommendedName>
        <fullName evidence="13">tRNA-dihydrouridine synthase</fullName>
        <ecNumber evidence="13">1.3.1.-</ecNumber>
    </recommendedName>
</protein>
<evidence type="ECO:0000313" key="18">
    <source>
        <dbReference type="Proteomes" id="UP001057455"/>
    </source>
</evidence>